<dbReference type="Proteomes" id="UP000006329">
    <property type="component" value="Unassembled WGS sequence"/>
</dbReference>
<name>A0A0E2BRM6_9LEPT</name>
<reference evidence="3" key="1">
    <citation type="submission" date="2012-10" db="EMBL/GenBank/DDBJ databases">
        <authorList>
            <person name="Harkins D.M."/>
            <person name="Durkin A.S."/>
            <person name="Brinkac L.M."/>
            <person name="Haft D.H."/>
            <person name="Selengut J.D."/>
            <person name="Sanka R."/>
            <person name="DePew J."/>
            <person name="Purushe J."/>
            <person name="Matthias M.A."/>
            <person name="Vinetz J.M."/>
            <person name="Sutton G.G."/>
            <person name="Nierman W.C."/>
            <person name="Fouts D.E."/>
        </authorList>
    </citation>
    <scope>NUCLEOTIDE SEQUENCE [LARGE SCALE GENOMIC DNA]</scope>
    <source>
        <strain evidence="3">MOR084</strain>
    </source>
</reference>
<accession>A0A0E2BRM6</accession>
<dbReference type="InterPro" id="IPR013221">
    <property type="entry name" value="Mur_ligase_cen"/>
</dbReference>
<evidence type="ECO:0000313" key="3">
    <source>
        <dbReference type="EMBL" id="EKO34092.1"/>
    </source>
</evidence>
<dbReference type="InterPro" id="IPR050061">
    <property type="entry name" value="MurCDEF_pg_biosynth"/>
</dbReference>
<keyword evidence="3" id="KW-0436">Ligase</keyword>
<dbReference type="Pfam" id="PF08245">
    <property type="entry name" value="Mur_ligase_M"/>
    <property type="match status" value="1"/>
</dbReference>
<dbReference type="RefSeq" id="WP_004473940.1">
    <property type="nucleotide sequence ID" value="NZ_AHON02000039.1"/>
</dbReference>
<evidence type="ECO:0000259" key="2">
    <source>
        <dbReference type="Pfam" id="PF08245"/>
    </source>
</evidence>
<comment type="caution">
    <text evidence="3">The sequence shown here is derived from an EMBL/GenBank/DDBJ whole genome shotgun (WGS) entry which is preliminary data.</text>
</comment>
<keyword evidence="4" id="KW-1185">Reference proteome</keyword>
<dbReference type="Gene3D" id="3.40.1190.10">
    <property type="entry name" value="Mur-like, catalytic domain"/>
    <property type="match status" value="1"/>
</dbReference>
<dbReference type="InterPro" id="IPR036565">
    <property type="entry name" value="Mur-like_cat_sf"/>
</dbReference>
<feature type="domain" description="Mur ligase N-terminal catalytic" evidence="1">
    <location>
        <begin position="5"/>
        <end position="97"/>
    </location>
</feature>
<dbReference type="Gene3D" id="3.40.50.720">
    <property type="entry name" value="NAD(P)-binding Rossmann-like Domain"/>
    <property type="match status" value="1"/>
</dbReference>
<dbReference type="InterPro" id="IPR036615">
    <property type="entry name" value="Mur_ligase_C_dom_sf"/>
</dbReference>
<evidence type="ECO:0000313" key="4">
    <source>
        <dbReference type="Proteomes" id="UP000006329"/>
    </source>
</evidence>
<dbReference type="GO" id="GO:0016881">
    <property type="term" value="F:acid-amino acid ligase activity"/>
    <property type="evidence" value="ECO:0007669"/>
    <property type="project" value="InterPro"/>
</dbReference>
<protein>
    <submittedName>
        <fullName evidence="3">UDP-N-acetylmuramate:L-alanyl-gamma-D-glutamyl-meso-diaminopimelate ligase</fullName>
    </submittedName>
</protein>
<proteinExistence type="predicted"/>
<dbReference type="EMBL" id="AHON02000039">
    <property type="protein sequence ID" value="EKO34092.1"/>
    <property type="molecule type" value="Genomic_DNA"/>
</dbReference>
<dbReference type="SUPFAM" id="SSF51984">
    <property type="entry name" value="MurCD N-terminal domain"/>
    <property type="match status" value="1"/>
</dbReference>
<dbReference type="Gene3D" id="3.90.190.20">
    <property type="entry name" value="Mur ligase, C-terminal domain"/>
    <property type="match status" value="1"/>
</dbReference>
<feature type="domain" description="Mur ligase central" evidence="2">
    <location>
        <begin position="107"/>
        <end position="282"/>
    </location>
</feature>
<dbReference type="InterPro" id="IPR000713">
    <property type="entry name" value="Mur_ligase_N"/>
</dbReference>
<dbReference type="AlphaFoldDB" id="A0A0E2BRM6"/>
<sequence>MKIFLIGIGGIAMGNLAYMLRKSGHEVSGSDAGVYPPMSDKLKEWNIPYFEGFKAENVQGQDLIIVGNAISRGNPEVEETLNSGLNYLSMPAAISEFFLKGKKVIVVAGTHGKTTTTFLIHHILKENGIGPGLFVGGIRKDNFPGFELGDGSYFVIEGDEYDTAFFDKSSKFLHYRPTYAVLNALDFDHADIFPDISAIETMFKRLINLVPGNGKIFYWSGSGSLKKMMQNVKFTKAEGFEWNRKDSFLTWKKRELFWGDQKLNPALFGDHNYRNIEVAIRVCSEILKTKNPSDYKQGIVKAVDSFPGIKRRQDILFQSSAAIVMEDFAHHPVAVHETIRAVKKKFQGYKVISLFEPRSATSHRNVFQKEYSYSFIGSDLTILTEIHNPKKVSKDIRLDVKKLVQKLLKNSKTIPVYAKDPQELLVKLEKMIPQFAGEKILILAMSNGSFGGIYPGLVELARKHI</sequence>
<dbReference type="PANTHER" id="PTHR43445:SF5">
    <property type="entry name" value="UDP-N-ACETYLMURAMATE--L-ALANYL-GAMMA-D-GLUTAMYL-MESO-2,6-DIAMINOHEPTANDIOATE LIGASE"/>
    <property type="match status" value="1"/>
</dbReference>
<evidence type="ECO:0000259" key="1">
    <source>
        <dbReference type="Pfam" id="PF01225"/>
    </source>
</evidence>
<gene>
    <name evidence="3" type="ORF">LEP1GSC179_3676</name>
</gene>
<dbReference type="SUPFAM" id="SSF53244">
    <property type="entry name" value="MurD-like peptide ligases, peptide-binding domain"/>
    <property type="match status" value="1"/>
</dbReference>
<dbReference type="GO" id="GO:0005524">
    <property type="term" value="F:ATP binding"/>
    <property type="evidence" value="ECO:0007669"/>
    <property type="project" value="InterPro"/>
</dbReference>
<dbReference type="SUPFAM" id="SSF53623">
    <property type="entry name" value="MurD-like peptide ligases, catalytic domain"/>
    <property type="match status" value="1"/>
</dbReference>
<dbReference type="PANTHER" id="PTHR43445">
    <property type="entry name" value="UDP-N-ACETYLMURAMATE--L-ALANINE LIGASE-RELATED"/>
    <property type="match status" value="1"/>
</dbReference>
<dbReference type="Pfam" id="PF01225">
    <property type="entry name" value="Mur_ligase"/>
    <property type="match status" value="1"/>
</dbReference>
<organism evidence="3 4">
    <name type="scientific">Leptospira santarosai str. MOR084</name>
    <dbReference type="NCBI Taxonomy" id="1049984"/>
    <lineage>
        <taxon>Bacteria</taxon>
        <taxon>Pseudomonadati</taxon>
        <taxon>Spirochaetota</taxon>
        <taxon>Spirochaetia</taxon>
        <taxon>Leptospirales</taxon>
        <taxon>Leptospiraceae</taxon>
        <taxon>Leptospira</taxon>
    </lineage>
</organism>